<protein>
    <recommendedName>
        <fullName evidence="3">DUF4402 domain-containing protein</fullName>
    </recommendedName>
</protein>
<gene>
    <name evidence="1" type="ORF">AMYX_21040</name>
</gene>
<dbReference type="Pfam" id="PF14352">
    <property type="entry name" value="DUF4402"/>
    <property type="match status" value="1"/>
</dbReference>
<evidence type="ECO:0000313" key="2">
    <source>
        <dbReference type="Proteomes" id="UP000503640"/>
    </source>
</evidence>
<organism evidence="1 2">
    <name type="scientific">Anaeromyxobacter diazotrophicus</name>
    <dbReference type="NCBI Taxonomy" id="2590199"/>
    <lineage>
        <taxon>Bacteria</taxon>
        <taxon>Pseudomonadati</taxon>
        <taxon>Myxococcota</taxon>
        <taxon>Myxococcia</taxon>
        <taxon>Myxococcales</taxon>
        <taxon>Cystobacterineae</taxon>
        <taxon>Anaeromyxobacteraceae</taxon>
        <taxon>Anaeromyxobacter</taxon>
    </lineage>
</organism>
<comment type="caution">
    <text evidence="1">The sequence shown here is derived from an EMBL/GenBank/DDBJ whole genome shotgun (WGS) entry which is preliminary data.</text>
</comment>
<accession>A0A7I9VLS3</accession>
<dbReference type="AlphaFoldDB" id="A0A7I9VLS3"/>
<evidence type="ECO:0008006" key="3">
    <source>
        <dbReference type="Google" id="ProtNLM"/>
    </source>
</evidence>
<sequence length="151" mass="14323">MTARRRWLAAAAAVVVPCLGAALGIAVAPGQGLSFGAFAAGSGGAVTVSPTGSRAATGGVVLLSARPGAAATFTVTGDPGLSFGLTLPADGAVALTSGAHAMALSGFTYLPATLSLGAGSQVVSIGATLAVGAQQAPGSYAGTFDVTVNYQ</sequence>
<dbReference type="EMBL" id="BJTG01000004">
    <property type="protein sequence ID" value="GEJ57363.1"/>
    <property type="molecule type" value="Genomic_DNA"/>
</dbReference>
<dbReference type="RefSeq" id="WP_176064820.1">
    <property type="nucleotide sequence ID" value="NZ_BJTG01000004.1"/>
</dbReference>
<dbReference type="InterPro" id="IPR006311">
    <property type="entry name" value="TAT_signal"/>
</dbReference>
<keyword evidence="2" id="KW-1185">Reference proteome</keyword>
<name>A0A7I9VLS3_9BACT</name>
<dbReference type="InterPro" id="IPR025514">
    <property type="entry name" value="DUF4402"/>
</dbReference>
<dbReference type="Proteomes" id="UP000503640">
    <property type="component" value="Unassembled WGS sequence"/>
</dbReference>
<reference evidence="2" key="1">
    <citation type="journal article" date="2020" name="Appl. Environ. Microbiol.">
        <title>Diazotrophic Anaeromyxobacter Isolates from Soils.</title>
        <authorList>
            <person name="Masuda Y."/>
            <person name="Yamanaka H."/>
            <person name="Xu Z.X."/>
            <person name="Shiratori Y."/>
            <person name="Aono T."/>
            <person name="Amachi S."/>
            <person name="Senoo K."/>
            <person name="Itoh H."/>
        </authorList>
    </citation>
    <scope>NUCLEOTIDE SEQUENCE [LARGE SCALE GENOMIC DNA]</scope>
    <source>
        <strain evidence="2">R267</strain>
    </source>
</reference>
<proteinExistence type="predicted"/>
<dbReference type="PROSITE" id="PS51318">
    <property type="entry name" value="TAT"/>
    <property type="match status" value="1"/>
</dbReference>
<evidence type="ECO:0000313" key="1">
    <source>
        <dbReference type="EMBL" id="GEJ57363.1"/>
    </source>
</evidence>